<evidence type="ECO:0000313" key="1">
    <source>
        <dbReference type="EMBL" id="AGT17315.1"/>
    </source>
</evidence>
<sequence>MPIEQGVLTLRGNVYTAYTCEEESFKVAEATNLSIRMEQTLVDTSKIPAGQLEIPERQAPLKHIKPNEHKEIQLVDNDPSKTALVGANLDPK</sequence>
<dbReference type="EMBL" id="KF184896">
    <property type="protein sequence ID" value="AGT17315.1"/>
    <property type="molecule type" value="Genomic_DNA"/>
</dbReference>
<dbReference type="AlphaFoldDB" id="A0A059Q2D8"/>
<organism evidence="1">
    <name type="scientific">Saccharum hybrid cultivar R570</name>
    <dbReference type="NCBI Taxonomy" id="131158"/>
    <lineage>
        <taxon>Eukaryota</taxon>
        <taxon>Viridiplantae</taxon>
        <taxon>Streptophyta</taxon>
        <taxon>Embryophyta</taxon>
        <taxon>Tracheophyta</taxon>
        <taxon>Spermatophyta</taxon>
        <taxon>Magnoliopsida</taxon>
        <taxon>Liliopsida</taxon>
        <taxon>Poales</taxon>
        <taxon>Poaceae</taxon>
        <taxon>PACMAD clade</taxon>
        <taxon>Panicoideae</taxon>
        <taxon>Andropogonodae</taxon>
        <taxon>Andropogoneae</taxon>
        <taxon>Saccharinae</taxon>
        <taxon>Saccharum</taxon>
        <taxon>Saccharum officinarum species complex</taxon>
    </lineage>
</organism>
<protein>
    <submittedName>
        <fullName evidence="1">Uncharacterized protein</fullName>
    </submittedName>
</protein>
<gene>
    <name evidence="1" type="ORF">SHCRBa_002_D08_R_30</name>
</gene>
<name>A0A059Q2D8_9POAL</name>
<proteinExistence type="predicted"/>
<reference evidence="1" key="1">
    <citation type="submission" date="2013-05" db="EMBL/GenBank/DDBJ databases">
        <title>Building the sugarcane genome for biotechnology and identifying evolutionary trends.</title>
        <authorList>
            <person name="De Setta N."/>
            <person name="Monteiro-Vitorello C.B."/>
            <person name="Metcalfe C.J."/>
            <person name="Cruz G.M.Q."/>
            <person name="Del Bem L.E."/>
            <person name="Vicentini R."/>
            <person name="Nogueira F.T.S."/>
            <person name="Campos R.A."/>
            <person name="Nunes S.L."/>
            <person name="Turrini P.C.G."/>
            <person name="Vieira A.P."/>
            <person name="Cruz E.A.O."/>
            <person name="Correa T.C.S."/>
            <person name="Hotta C.T."/>
            <person name="de Mello-Varani A."/>
            <person name="Vautrin S."/>
            <person name="Trindade A.S."/>
            <person name="Vilela M.M."/>
            <person name="Horta C.L."/>
            <person name="Sato P.M."/>
            <person name="de Andrade R.F."/>
            <person name="Nishiyama M.Y."/>
            <person name="Cardoso-Silva C.B."/>
            <person name="Scortecci K.C."/>
            <person name="Garcia A.A.F."/>
            <person name="Carneiro M.S."/>
            <person name="Kim C."/>
            <person name="Paterson A.H."/>
            <person name="Berges H."/>
            <person name="D'Hont A."/>
            <person name="de-Souza A.P."/>
            <person name="Souza G.M."/>
            <person name="Vincentz M."/>
            <person name="Kitajima J.P."/>
            <person name="Van Sluys M.-A."/>
        </authorList>
    </citation>
    <scope>NUCLEOTIDE SEQUENCE</scope>
</reference>
<accession>A0A059Q2D8</accession>